<keyword evidence="5" id="KW-0720">Serine protease</keyword>
<dbReference type="RefSeq" id="WP_170033579.1">
    <property type="nucleotide sequence ID" value="NZ_JABDTL010000001.1"/>
</dbReference>
<accession>A0A841GZG3</accession>
<keyword evidence="10" id="KW-1185">Reference proteome</keyword>
<dbReference type="InterPro" id="IPR040449">
    <property type="entry name" value="Peptidase_S66_N"/>
</dbReference>
<dbReference type="GO" id="GO:0006508">
    <property type="term" value="P:proteolysis"/>
    <property type="evidence" value="ECO:0007669"/>
    <property type="project" value="UniProtKB-KW"/>
</dbReference>
<keyword evidence="2 9" id="KW-0121">Carboxypeptidase</keyword>
<feature type="active site" description="Charge relay system" evidence="6">
    <location>
        <position position="207"/>
    </location>
</feature>
<dbReference type="InterPro" id="IPR040921">
    <property type="entry name" value="Peptidase_S66C"/>
</dbReference>
<dbReference type="InterPro" id="IPR029062">
    <property type="entry name" value="Class_I_gatase-like"/>
</dbReference>
<proteinExistence type="inferred from homology"/>
<dbReference type="CDD" id="cd07025">
    <property type="entry name" value="Peptidase_S66"/>
    <property type="match status" value="1"/>
</dbReference>
<dbReference type="GO" id="GO:0106415">
    <property type="term" value="F:muramoyltetrapeptide carboxypeptidase activity"/>
    <property type="evidence" value="ECO:0007669"/>
    <property type="project" value="UniProtKB-EC"/>
</dbReference>
<comment type="caution">
    <text evidence="9">The sequence shown here is derived from an EMBL/GenBank/DDBJ whole genome shotgun (WGS) entry which is preliminary data.</text>
</comment>
<dbReference type="SUPFAM" id="SSF141986">
    <property type="entry name" value="LD-carboxypeptidase A C-terminal domain-like"/>
    <property type="match status" value="1"/>
</dbReference>
<reference evidence="9 10" key="1">
    <citation type="submission" date="2020-08" db="EMBL/GenBank/DDBJ databases">
        <title>Genomic Encyclopedia of Type Strains, Phase IV (KMG-IV): sequencing the most valuable type-strain genomes for metagenomic binning, comparative biology and taxonomic classification.</title>
        <authorList>
            <person name="Goeker M."/>
        </authorList>
    </citation>
    <scope>NUCLEOTIDE SEQUENCE [LARGE SCALE GENOMIC DNA]</scope>
    <source>
        <strain evidence="9 10">DSM 29007</strain>
    </source>
</reference>
<dbReference type="Gene3D" id="3.40.50.10740">
    <property type="entry name" value="Class I glutamine amidotransferase-like"/>
    <property type="match status" value="1"/>
</dbReference>
<dbReference type="InterPro" id="IPR027478">
    <property type="entry name" value="LdcA_N"/>
</dbReference>
<dbReference type="PANTHER" id="PTHR30237">
    <property type="entry name" value="MURAMOYLTETRAPEPTIDE CARBOXYPEPTIDASE"/>
    <property type="match status" value="1"/>
</dbReference>
<organism evidence="9 10">
    <name type="scientific">Longimicrobium terrae</name>
    <dbReference type="NCBI Taxonomy" id="1639882"/>
    <lineage>
        <taxon>Bacteria</taxon>
        <taxon>Pseudomonadati</taxon>
        <taxon>Gemmatimonadota</taxon>
        <taxon>Longimicrobiia</taxon>
        <taxon>Longimicrobiales</taxon>
        <taxon>Longimicrobiaceae</taxon>
        <taxon>Longimicrobium</taxon>
    </lineage>
</organism>
<comment type="similarity">
    <text evidence="1">Belongs to the peptidase S66 family.</text>
</comment>
<feature type="domain" description="LD-carboxypeptidase C-terminal" evidence="8">
    <location>
        <begin position="176"/>
        <end position="292"/>
    </location>
</feature>
<protein>
    <submittedName>
        <fullName evidence="9">Muramoyltetrapeptide carboxypeptidase</fullName>
        <ecNumber evidence="9">3.4.17.13</ecNumber>
    </submittedName>
</protein>
<evidence type="ECO:0000256" key="2">
    <source>
        <dbReference type="ARBA" id="ARBA00022645"/>
    </source>
</evidence>
<dbReference type="GO" id="GO:0008236">
    <property type="term" value="F:serine-type peptidase activity"/>
    <property type="evidence" value="ECO:0007669"/>
    <property type="project" value="UniProtKB-KW"/>
</dbReference>
<dbReference type="PIRSF" id="PIRSF028757">
    <property type="entry name" value="LD-carboxypeptidase"/>
    <property type="match status" value="1"/>
</dbReference>
<gene>
    <name evidence="9" type="ORF">HNQ61_002691</name>
</gene>
<feature type="domain" description="LD-carboxypeptidase N-terminal" evidence="7">
    <location>
        <begin position="13"/>
        <end position="128"/>
    </location>
</feature>
<evidence type="ECO:0000256" key="1">
    <source>
        <dbReference type="ARBA" id="ARBA00010233"/>
    </source>
</evidence>
<feature type="active site" description="Nucleophile" evidence="6">
    <location>
        <position position="109"/>
    </location>
</feature>
<dbReference type="Gene3D" id="3.50.30.60">
    <property type="entry name" value="LD-carboxypeptidase A C-terminal domain-like"/>
    <property type="match status" value="1"/>
</dbReference>
<evidence type="ECO:0000313" key="10">
    <source>
        <dbReference type="Proteomes" id="UP000582837"/>
    </source>
</evidence>
<name>A0A841GZG3_9BACT</name>
<evidence type="ECO:0000256" key="6">
    <source>
        <dbReference type="PIRSR" id="PIRSR028757-1"/>
    </source>
</evidence>
<dbReference type="InterPro" id="IPR003507">
    <property type="entry name" value="S66_fam"/>
</dbReference>
<dbReference type="InterPro" id="IPR027461">
    <property type="entry name" value="Carboxypeptidase_A_C_sf"/>
</dbReference>
<evidence type="ECO:0000256" key="4">
    <source>
        <dbReference type="ARBA" id="ARBA00022801"/>
    </source>
</evidence>
<dbReference type="EC" id="3.4.17.13" evidence="9"/>
<dbReference type="Proteomes" id="UP000582837">
    <property type="component" value="Unassembled WGS sequence"/>
</dbReference>
<keyword evidence="3" id="KW-0645">Protease</keyword>
<dbReference type="Pfam" id="PF02016">
    <property type="entry name" value="Peptidase_S66"/>
    <property type="match status" value="1"/>
</dbReference>
<sequence length="308" mass="32348">MIRPRALRAGSRIALVAGAGPIPQGSLARAVDRVRGFGWEPVPGASAEARHGYLAGPDEARAADLNAALADPSIDAIWFLRGGYGTMRILEAVDWTALSRHPKALIGFSDNTAVHLAAQRAGVVSFHGPHPHTPEFPDFARDTFYPMMTRAVAAGVLPFPADSAGAAETVTGGVAEGPLVGGNLALLTATLGTPYAVRAEGAILFIEDVGEHAFRLDRMLTHLRLSGVLKRVAGIAVGAFSEQPDAGDQDVPLALELARERLGDLGVPVAMGFPFGHVDDNWTLPLGVRARLDADRGTLELLEPAVAE</sequence>
<evidence type="ECO:0000256" key="5">
    <source>
        <dbReference type="ARBA" id="ARBA00022825"/>
    </source>
</evidence>
<evidence type="ECO:0000259" key="8">
    <source>
        <dbReference type="Pfam" id="PF17676"/>
    </source>
</evidence>
<dbReference type="EMBL" id="JACHIA010000006">
    <property type="protein sequence ID" value="MBB6071069.1"/>
    <property type="molecule type" value="Genomic_DNA"/>
</dbReference>
<feature type="active site" description="Charge relay system" evidence="6">
    <location>
        <position position="277"/>
    </location>
</feature>
<evidence type="ECO:0000259" key="7">
    <source>
        <dbReference type="Pfam" id="PF02016"/>
    </source>
</evidence>
<keyword evidence="4 9" id="KW-0378">Hydrolase</keyword>
<dbReference type="AlphaFoldDB" id="A0A841GZG3"/>
<evidence type="ECO:0000313" key="9">
    <source>
        <dbReference type="EMBL" id="MBB6071069.1"/>
    </source>
</evidence>
<evidence type="ECO:0000256" key="3">
    <source>
        <dbReference type="ARBA" id="ARBA00022670"/>
    </source>
</evidence>
<dbReference type="Pfam" id="PF17676">
    <property type="entry name" value="Peptidase_S66C"/>
    <property type="match status" value="1"/>
</dbReference>
<dbReference type="PANTHER" id="PTHR30237:SF2">
    <property type="entry name" value="MUREIN TETRAPEPTIDE CARBOXYPEPTIDASE"/>
    <property type="match status" value="1"/>
</dbReference>
<dbReference type="SUPFAM" id="SSF52317">
    <property type="entry name" value="Class I glutamine amidotransferase-like"/>
    <property type="match status" value="1"/>
</dbReference>